<dbReference type="GO" id="GO:0006281">
    <property type="term" value="P:DNA repair"/>
    <property type="evidence" value="ECO:0007669"/>
    <property type="project" value="UniProtKB-UniRule"/>
</dbReference>
<protein>
    <recommendedName>
        <fullName evidence="11">ATP-dependent DNA helicase Hel308</fullName>
        <ecNumber evidence="11">5.6.2.4</ecNumber>
    </recommendedName>
    <alternativeName>
        <fullName evidence="11">DNA 3'-5' helicase Hel308</fullName>
    </alternativeName>
</protein>
<comment type="subunit">
    <text evidence="11">Monomer.</text>
</comment>
<dbReference type="PROSITE" id="PS51192">
    <property type="entry name" value="HELICASE_ATP_BIND_1"/>
    <property type="match status" value="1"/>
</dbReference>
<dbReference type="InterPro" id="IPR022965">
    <property type="entry name" value="Helicase_Hel308"/>
</dbReference>
<dbReference type="Pfam" id="PF14520">
    <property type="entry name" value="HHH_5"/>
    <property type="match status" value="1"/>
</dbReference>
<keyword evidence="8 11" id="KW-0413">Isomerase</keyword>
<keyword evidence="2 11" id="KW-0227">DNA damage</keyword>
<dbReference type="Pfam" id="PF00271">
    <property type="entry name" value="Helicase_C"/>
    <property type="match status" value="1"/>
</dbReference>
<feature type="domain" description="Helicase C-terminal" evidence="13">
    <location>
        <begin position="235"/>
        <end position="427"/>
    </location>
</feature>
<comment type="caution">
    <text evidence="14">The sequence shown here is derived from an EMBL/GenBank/DDBJ whole genome shotgun (WGS) entry which is preliminary data.</text>
</comment>
<dbReference type="GO" id="GO:0003677">
    <property type="term" value="F:DNA binding"/>
    <property type="evidence" value="ECO:0007669"/>
    <property type="project" value="UniProtKB-UniRule"/>
</dbReference>
<dbReference type="InterPro" id="IPR014001">
    <property type="entry name" value="Helicase_ATP-bd"/>
</dbReference>
<evidence type="ECO:0000256" key="1">
    <source>
        <dbReference type="ARBA" id="ARBA00022741"/>
    </source>
</evidence>
<dbReference type="Proteomes" id="UP000774699">
    <property type="component" value="Unassembled WGS sequence"/>
</dbReference>
<dbReference type="Pfam" id="PF00270">
    <property type="entry name" value="DEAD"/>
    <property type="match status" value="1"/>
</dbReference>
<dbReference type="Gene3D" id="1.10.150.20">
    <property type="entry name" value="5' to 3' exonuclease, C-terminal subdomain"/>
    <property type="match status" value="1"/>
</dbReference>
<evidence type="ECO:0000256" key="2">
    <source>
        <dbReference type="ARBA" id="ARBA00022763"/>
    </source>
</evidence>
<evidence type="ECO:0000313" key="15">
    <source>
        <dbReference type="Proteomes" id="UP000774699"/>
    </source>
</evidence>
<evidence type="ECO:0000256" key="11">
    <source>
        <dbReference type="HAMAP-Rule" id="MF_00442"/>
    </source>
</evidence>
<dbReference type="SUPFAM" id="SSF46785">
    <property type="entry name" value="Winged helix' DNA-binding domain"/>
    <property type="match status" value="1"/>
</dbReference>
<dbReference type="SMART" id="SM00487">
    <property type="entry name" value="DEXDc"/>
    <property type="match status" value="1"/>
</dbReference>
<dbReference type="GO" id="GO:0016818">
    <property type="term" value="F:hydrolase activity, acting on acid anhydrides, in phosphorus-containing anhydrides"/>
    <property type="evidence" value="ECO:0007669"/>
    <property type="project" value="UniProtKB-UniRule"/>
</dbReference>
<name>A0A8T4C708_9ARCH</name>
<evidence type="ECO:0000256" key="6">
    <source>
        <dbReference type="ARBA" id="ARBA00023125"/>
    </source>
</evidence>
<comment type="function">
    <text evidence="11">DNA-dependent ATPase and 3'-5' DNA helicase that may be involved in repair of stalled replication forks.</text>
</comment>
<keyword evidence="1 11" id="KW-0547">Nucleotide-binding</keyword>
<evidence type="ECO:0000259" key="13">
    <source>
        <dbReference type="PROSITE" id="PS51194"/>
    </source>
</evidence>
<dbReference type="InterPro" id="IPR046931">
    <property type="entry name" value="HTH_61"/>
</dbReference>
<dbReference type="Pfam" id="PF20470">
    <property type="entry name" value="HTH_61"/>
    <property type="match status" value="1"/>
</dbReference>
<dbReference type="InterPro" id="IPR048772">
    <property type="entry name" value="Hel308-like_dom4"/>
</dbReference>
<evidence type="ECO:0000259" key="12">
    <source>
        <dbReference type="PROSITE" id="PS51192"/>
    </source>
</evidence>
<evidence type="ECO:0000256" key="3">
    <source>
        <dbReference type="ARBA" id="ARBA00022801"/>
    </source>
</evidence>
<dbReference type="EC" id="5.6.2.4" evidence="11"/>
<comment type="catalytic activity">
    <reaction evidence="10 11">
        <text>ATP + H2O = ADP + phosphate + H(+)</text>
        <dbReference type="Rhea" id="RHEA:13065"/>
        <dbReference type="ChEBI" id="CHEBI:15377"/>
        <dbReference type="ChEBI" id="CHEBI:15378"/>
        <dbReference type="ChEBI" id="CHEBI:30616"/>
        <dbReference type="ChEBI" id="CHEBI:43474"/>
        <dbReference type="ChEBI" id="CHEBI:456216"/>
        <dbReference type="EC" id="5.6.2.4"/>
    </reaction>
</comment>
<keyword evidence="5 11" id="KW-0067">ATP-binding</keyword>
<comment type="similarity">
    <text evidence="11">Belongs to the helicase family. Hel308 subfamily.</text>
</comment>
<comment type="catalytic activity">
    <reaction evidence="9 11">
        <text>Couples ATP hydrolysis with the unwinding of duplex DNA by translocating in the 3'-5' direction.</text>
        <dbReference type="EC" id="5.6.2.4"/>
    </reaction>
</comment>
<evidence type="ECO:0000256" key="5">
    <source>
        <dbReference type="ARBA" id="ARBA00022840"/>
    </source>
</evidence>
<keyword evidence="7 11" id="KW-0234">DNA repair</keyword>
<keyword evidence="4 11" id="KW-0347">Helicase</keyword>
<evidence type="ECO:0000256" key="10">
    <source>
        <dbReference type="ARBA" id="ARBA00048988"/>
    </source>
</evidence>
<evidence type="ECO:0000256" key="8">
    <source>
        <dbReference type="ARBA" id="ARBA00023235"/>
    </source>
</evidence>
<keyword evidence="3 11" id="KW-0378">Hydrolase</keyword>
<feature type="binding site" evidence="11">
    <location>
        <position position="21"/>
    </location>
    <ligand>
        <name>ATP</name>
        <dbReference type="ChEBI" id="CHEBI:30616"/>
    </ligand>
</feature>
<dbReference type="SUPFAM" id="SSF52540">
    <property type="entry name" value="P-loop containing nucleoside triphosphate hydrolases"/>
    <property type="match status" value="1"/>
</dbReference>
<dbReference type="InterPro" id="IPR027417">
    <property type="entry name" value="P-loop_NTPase"/>
</dbReference>
<dbReference type="GO" id="GO:0043138">
    <property type="term" value="F:3'-5' DNA helicase activity"/>
    <property type="evidence" value="ECO:0007669"/>
    <property type="project" value="UniProtKB-UniRule"/>
</dbReference>
<feature type="domain" description="Helicase ATP-binding" evidence="12">
    <location>
        <begin position="25"/>
        <end position="193"/>
    </location>
</feature>
<dbReference type="HAMAP" id="MF_00442">
    <property type="entry name" value="Helicase_Hel308"/>
    <property type="match status" value="1"/>
</dbReference>
<dbReference type="SUPFAM" id="SSF158702">
    <property type="entry name" value="Sec63 N-terminal domain-like"/>
    <property type="match status" value="1"/>
</dbReference>
<dbReference type="PANTHER" id="PTHR47961">
    <property type="entry name" value="DNA POLYMERASE THETA, PUTATIVE (AFU_ORTHOLOGUE AFUA_1G05260)-RELATED"/>
    <property type="match status" value="1"/>
</dbReference>
<dbReference type="SMART" id="SM00490">
    <property type="entry name" value="HELICc"/>
    <property type="match status" value="1"/>
</dbReference>
<dbReference type="CDD" id="cd18795">
    <property type="entry name" value="SF2_C_Ski2"/>
    <property type="match status" value="1"/>
</dbReference>
<evidence type="ECO:0000256" key="4">
    <source>
        <dbReference type="ARBA" id="ARBA00022806"/>
    </source>
</evidence>
<dbReference type="Pfam" id="PF21280">
    <property type="entry name" value="Helicase_dom4_arc"/>
    <property type="match status" value="1"/>
</dbReference>
<dbReference type="PANTHER" id="PTHR47961:SF10">
    <property type="entry name" value="ATP-DEPENDENT DNA HELICASE HEL308"/>
    <property type="match status" value="1"/>
</dbReference>
<dbReference type="PROSITE" id="PS51194">
    <property type="entry name" value="HELICASE_CTER"/>
    <property type="match status" value="1"/>
</dbReference>
<dbReference type="InterPro" id="IPR011545">
    <property type="entry name" value="DEAD/DEAH_box_helicase_dom"/>
</dbReference>
<accession>A0A8T4C708</accession>
<dbReference type="InterPro" id="IPR050474">
    <property type="entry name" value="Hel308_SKI2-like"/>
</dbReference>
<organism evidence="14 15">
    <name type="scientific">Candidatus Iainarchaeum sp</name>
    <dbReference type="NCBI Taxonomy" id="3101447"/>
    <lineage>
        <taxon>Archaea</taxon>
        <taxon>Candidatus Iainarchaeota</taxon>
        <taxon>Candidatus Iainarchaeia</taxon>
        <taxon>Candidatus Iainarchaeales</taxon>
        <taxon>Candidatus Iainarchaeaceae</taxon>
        <taxon>Candidatus Iainarchaeum</taxon>
    </lineage>
</organism>
<proteinExistence type="inferred from homology"/>
<dbReference type="AlphaFoldDB" id="A0A8T4C708"/>
<evidence type="ECO:0000256" key="9">
    <source>
        <dbReference type="ARBA" id="ARBA00034617"/>
    </source>
</evidence>
<gene>
    <name evidence="11" type="primary">hel308</name>
    <name evidence="14" type="ORF">FJY86_02625</name>
</gene>
<sequence>MVSTPDVVKQANGFSTFNPMQQKVLDAPWTTHNLVVASPTASGKTIIAELVGLESILNRKKKAMYTGPLRALASEHYNDLKKKYGEKHQIKFAVSTGELDSSSKYLSNFDFIFSTFEKLDSLLIHRAEWLQQIDVLIIDEVHELDSDRGATLEMIITKLRILNPKLQIVALSATIPNADELAAWLKAELVESNYRPVPLKEGVHYHQTVVFKGDEQIELAQEDPLEALVSDTLKQKKQALVFANTRPRAESLAKQTAVIINPLLSADEKKSLEKLSQKIENALEIPTEQCRKLSHLIKNGAAFHHAGLVARQRELVEEHFRSGLIKTISATPTLAAGVNLPSFRVIITSVQRFDFSGMKNIPVREYRQMAGRAGRPRYDSAGESIVLCKTEMEAQEVMENYIRGEMENIESKLGVQPVLRMHLLALIASKYIFDVDSMDDFFARTFYAQQYRDLDNLKRMLRALVKELYELEFIDGEENRFWATKIGQRVAELYLDPLSANAMIQKLKREKLNPFAILFTLTDTTEIRPYVNVSAKKEPDIWEEIQSRWEDMPLDDPNSIFSDGQIADKFQTAKFLEAWMSEMPEQQLLEEYNVAPGLIRHKLQKGDWLLYGLSELAPLIGKPQHVPLIAKIRKRLDSGIKEELILLCELRGIGRVRARRLFNVNIKNVSDVKNATVENLAKVIGVGAAMQVKKQLGDEHEKGTKKKIEASLRTQKTLFD</sequence>
<evidence type="ECO:0000256" key="7">
    <source>
        <dbReference type="ARBA" id="ARBA00023204"/>
    </source>
</evidence>
<dbReference type="EMBL" id="VGJJ01000015">
    <property type="protein sequence ID" value="MBM3282211.1"/>
    <property type="molecule type" value="Genomic_DNA"/>
</dbReference>
<dbReference type="Gene3D" id="1.10.3380.30">
    <property type="match status" value="1"/>
</dbReference>
<dbReference type="GO" id="GO:0005524">
    <property type="term" value="F:ATP binding"/>
    <property type="evidence" value="ECO:0007669"/>
    <property type="project" value="UniProtKB-UniRule"/>
</dbReference>
<keyword evidence="6 11" id="KW-0238">DNA-binding</keyword>
<dbReference type="InterPro" id="IPR001650">
    <property type="entry name" value="Helicase_C-like"/>
</dbReference>
<dbReference type="Gene3D" id="3.40.50.300">
    <property type="entry name" value="P-loop containing nucleotide triphosphate hydrolases"/>
    <property type="match status" value="2"/>
</dbReference>
<reference evidence="14" key="1">
    <citation type="submission" date="2019-03" db="EMBL/GenBank/DDBJ databases">
        <title>Lake Tanganyika Metagenome-Assembled Genomes (MAGs).</title>
        <authorList>
            <person name="Tran P."/>
        </authorList>
    </citation>
    <scope>NUCLEOTIDE SEQUENCE</scope>
    <source>
        <strain evidence="14">M_DeepCast_50m_m2_156</strain>
    </source>
</reference>
<evidence type="ECO:0000313" key="14">
    <source>
        <dbReference type="EMBL" id="MBM3282211.1"/>
    </source>
</evidence>
<dbReference type="InterPro" id="IPR036390">
    <property type="entry name" value="WH_DNA-bd_sf"/>
</dbReference>